<evidence type="ECO:0000256" key="5">
    <source>
        <dbReference type="ARBA" id="ARBA00022833"/>
    </source>
</evidence>
<gene>
    <name evidence="9" type="primary">cysS</name>
    <name evidence="11" type="ORF">UV73_C0007G0061</name>
</gene>
<comment type="catalytic activity">
    <reaction evidence="9">
        <text>tRNA(Cys) + L-cysteine + ATP = L-cysteinyl-tRNA(Cys) + AMP + diphosphate</text>
        <dbReference type="Rhea" id="RHEA:17773"/>
        <dbReference type="Rhea" id="RHEA-COMP:9661"/>
        <dbReference type="Rhea" id="RHEA-COMP:9679"/>
        <dbReference type="ChEBI" id="CHEBI:30616"/>
        <dbReference type="ChEBI" id="CHEBI:33019"/>
        <dbReference type="ChEBI" id="CHEBI:35235"/>
        <dbReference type="ChEBI" id="CHEBI:78442"/>
        <dbReference type="ChEBI" id="CHEBI:78517"/>
        <dbReference type="ChEBI" id="CHEBI:456215"/>
        <dbReference type="EC" id="6.1.1.16"/>
    </reaction>
</comment>
<feature type="binding site" evidence="9">
    <location>
        <position position="249"/>
    </location>
    <ligand>
        <name>Zn(2+)</name>
        <dbReference type="ChEBI" id="CHEBI:29105"/>
    </ligand>
</feature>
<comment type="subunit">
    <text evidence="1 9">Monomer.</text>
</comment>
<keyword evidence="5 9" id="KW-0862">Zinc</keyword>
<comment type="subcellular location">
    <subcellularLocation>
        <location evidence="9">Cytoplasm</location>
    </subcellularLocation>
</comment>
<dbReference type="PATRIC" id="fig|1618443.3.peg.1079"/>
<feature type="short sequence motif" description="'KMSKS' region" evidence="9">
    <location>
        <begin position="281"/>
        <end position="285"/>
    </location>
</feature>
<dbReference type="GO" id="GO:0008270">
    <property type="term" value="F:zinc ion binding"/>
    <property type="evidence" value="ECO:0007669"/>
    <property type="project" value="UniProtKB-UniRule"/>
</dbReference>
<dbReference type="InterPro" id="IPR015803">
    <property type="entry name" value="Cys-tRNA-ligase"/>
</dbReference>
<comment type="caution">
    <text evidence="11">The sequence shown here is derived from an EMBL/GenBank/DDBJ whole genome shotgun (WGS) entry which is preliminary data.</text>
</comment>
<keyword evidence="4 9" id="KW-0547">Nucleotide-binding</keyword>
<feature type="binding site" evidence="9">
    <location>
        <position position="253"/>
    </location>
    <ligand>
        <name>Zn(2+)</name>
        <dbReference type="ChEBI" id="CHEBI:29105"/>
    </ligand>
</feature>
<dbReference type="InterPro" id="IPR032678">
    <property type="entry name" value="tRNA-synt_1_cat_dom"/>
</dbReference>
<dbReference type="InterPro" id="IPR024909">
    <property type="entry name" value="Cys-tRNA/MSH_ligase"/>
</dbReference>
<feature type="binding site" evidence="9">
    <location>
        <position position="224"/>
    </location>
    <ligand>
        <name>Zn(2+)</name>
        <dbReference type="ChEBI" id="CHEBI:29105"/>
    </ligand>
</feature>
<keyword evidence="9" id="KW-0963">Cytoplasm</keyword>
<dbReference type="Gene3D" id="1.20.120.1910">
    <property type="entry name" value="Cysteine-tRNA ligase, C-terminal anti-codon recognition domain"/>
    <property type="match status" value="1"/>
</dbReference>
<dbReference type="SUPFAM" id="SSF52374">
    <property type="entry name" value="Nucleotidylyl transferase"/>
    <property type="match status" value="1"/>
</dbReference>
<dbReference type="CDD" id="cd00672">
    <property type="entry name" value="CysRS_core"/>
    <property type="match status" value="1"/>
</dbReference>
<dbReference type="GO" id="GO:0005524">
    <property type="term" value="F:ATP binding"/>
    <property type="evidence" value="ECO:0007669"/>
    <property type="project" value="UniProtKB-UniRule"/>
</dbReference>
<keyword evidence="2 9" id="KW-0436">Ligase</keyword>
<dbReference type="EC" id="6.1.1.16" evidence="9"/>
<evidence type="ECO:0000256" key="9">
    <source>
        <dbReference type="HAMAP-Rule" id="MF_00041"/>
    </source>
</evidence>
<dbReference type="GO" id="GO:0004817">
    <property type="term" value="F:cysteine-tRNA ligase activity"/>
    <property type="evidence" value="ECO:0007669"/>
    <property type="project" value="UniProtKB-UniRule"/>
</dbReference>
<evidence type="ECO:0000256" key="3">
    <source>
        <dbReference type="ARBA" id="ARBA00022723"/>
    </source>
</evidence>
<dbReference type="EMBL" id="LCFP01000007">
    <property type="protein sequence ID" value="KKS97618.1"/>
    <property type="molecule type" value="Genomic_DNA"/>
</dbReference>
<dbReference type="AlphaFoldDB" id="A0A0G1GFL0"/>
<evidence type="ECO:0000256" key="6">
    <source>
        <dbReference type="ARBA" id="ARBA00022840"/>
    </source>
</evidence>
<sequence length="474" mass="53723">MKLYNTLSGKNEEFRPLNPAVVTYYSCGPTVYDYAHIGHARTYIFADILERVLRFNGFKVKRVMNITDVGHLTSDADSGEDKMEKGAKREKKSVWQIAEFYTNDFYEMLKLLNIRRPENITKATEYIPQMISLIKELEKKGFTYKTGDGLYFDTSRLTDYGKLTGKSFKDLVSSLKAGIRVEQVEGKKNITDFALWKFTPFRVIRQMEWESPWGKGFPGWHIECSAMAMAILGETIDIHTGGVDHIPIHHTNEIAQSEAATGKPFVRFWLHAGHLTVEGEKMSKSLGNFIRVAELAAKGYQPLALRYLFLTASYRREMNFTLAAFEGAQAAYLNLREIMAILKDSSRKAGRENLSVGKAVKAGNFRQAFTEAVSDDLNLAKALAVTWETVKSNLSPGDKYELLLSFDEVLGLDLKSAENDLQKAIPDNIRELVMKRQKLRAEKKFAEADEVREKIEKSGFEVIDTEKGTSVKKK</sequence>
<feature type="short sequence motif" description="'HIGH' region" evidence="9">
    <location>
        <begin position="29"/>
        <end position="39"/>
    </location>
</feature>
<dbReference type="PANTHER" id="PTHR10890">
    <property type="entry name" value="CYSTEINYL-TRNA SYNTHETASE"/>
    <property type="match status" value="1"/>
</dbReference>
<keyword evidence="6 9" id="KW-0067">ATP-binding</keyword>
<dbReference type="Proteomes" id="UP000034894">
    <property type="component" value="Unassembled WGS sequence"/>
</dbReference>
<comment type="cofactor">
    <cofactor evidence="9">
        <name>Zn(2+)</name>
        <dbReference type="ChEBI" id="CHEBI:29105"/>
    </cofactor>
    <text evidence="9">Binds 1 zinc ion per subunit.</text>
</comment>
<evidence type="ECO:0000259" key="10">
    <source>
        <dbReference type="Pfam" id="PF01406"/>
    </source>
</evidence>
<accession>A0A0G1GFL0</accession>
<dbReference type="Gene3D" id="3.40.50.620">
    <property type="entry name" value="HUPs"/>
    <property type="match status" value="1"/>
</dbReference>
<dbReference type="GO" id="GO:0005829">
    <property type="term" value="C:cytosol"/>
    <property type="evidence" value="ECO:0007669"/>
    <property type="project" value="TreeGrafter"/>
</dbReference>
<dbReference type="NCBIfam" id="TIGR00435">
    <property type="entry name" value="cysS"/>
    <property type="match status" value="1"/>
</dbReference>
<organism evidence="11 12">
    <name type="scientific">Candidatus Gottesmanbacteria bacterium GW2011_GWA2_43_14</name>
    <dbReference type="NCBI Taxonomy" id="1618443"/>
    <lineage>
        <taxon>Bacteria</taxon>
        <taxon>Candidatus Gottesmaniibacteriota</taxon>
    </lineage>
</organism>
<dbReference type="InterPro" id="IPR009080">
    <property type="entry name" value="tRNAsynth_Ia_anticodon-bd"/>
</dbReference>
<evidence type="ECO:0000256" key="4">
    <source>
        <dbReference type="ARBA" id="ARBA00022741"/>
    </source>
</evidence>
<keyword evidence="3 9" id="KW-0479">Metal-binding</keyword>
<dbReference type="InterPro" id="IPR014729">
    <property type="entry name" value="Rossmann-like_a/b/a_fold"/>
</dbReference>
<keyword evidence="8 9" id="KW-0030">Aminoacyl-tRNA synthetase</keyword>
<dbReference type="SUPFAM" id="SSF47323">
    <property type="entry name" value="Anticodon-binding domain of a subclass of class I aminoacyl-tRNA synthetases"/>
    <property type="match status" value="1"/>
</dbReference>
<dbReference type="Pfam" id="PF01406">
    <property type="entry name" value="tRNA-synt_1e"/>
    <property type="match status" value="1"/>
</dbReference>
<dbReference type="HAMAP" id="MF_00041">
    <property type="entry name" value="Cys_tRNA_synth"/>
    <property type="match status" value="1"/>
</dbReference>
<evidence type="ECO:0000256" key="2">
    <source>
        <dbReference type="ARBA" id="ARBA00022598"/>
    </source>
</evidence>
<evidence type="ECO:0000256" key="7">
    <source>
        <dbReference type="ARBA" id="ARBA00022917"/>
    </source>
</evidence>
<evidence type="ECO:0000313" key="11">
    <source>
        <dbReference type="EMBL" id="KKS97618.1"/>
    </source>
</evidence>
<name>A0A0G1GFL0_9BACT</name>
<evidence type="ECO:0000256" key="8">
    <source>
        <dbReference type="ARBA" id="ARBA00023146"/>
    </source>
</evidence>
<reference evidence="11 12" key="1">
    <citation type="journal article" date="2015" name="Nature">
        <title>rRNA introns, odd ribosomes, and small enigmatic genomes across a large radiation of phyla.</title>
        <authorList>
            <person name="Brown C.T."/>
            <person name="Hug L.A."/>
            <person name="Thomas B.C."/>
            <person name="Sharon I."/>
            <person name="Castelle C.J."/>
            <person name="Singh A."/>
            <person name="Wilkins M.J."/>
            <person name="Williams K.H."/>
            <person name="Banfield J.F."/>
        </authorList>
    </citation>
    <scope>NUCLEOTIDE SEQUENCE [LARGE SCALE GENOMIC DNA]</scope>
</reference>
<dbReference type="STRING" id="1618443.UV73_C0007G0061"/>
<feature type="binding site" evidence="9">
    <location>
        <position position="27"/>
    </location>
    <ligand>
        <name>Zn(2+)</name>
        <dbReference type="ChEBI" id="CHEBI:29105"/>
    </ligand>
</feature>
<comment type="similarity">
    <text evidence="9">Belongs to the class-I aminoacyl-tRNA synthetase family.</text>
</comment>
<protein>
    <recommendedName>
        <fullName evidence="9">Cysteine--tRNA ligase</fullName>
        <ecNumber evidence="9">6.1.1.16</ecNumber>
    </recommendedName>
    <alternativeName>
        <fullName evidence="9">Cysteinyl-tRNA synthetase</fullName>
        <shortName evidence="9">CysRS</shortName>
    </alternativeName>
</protein>
<keyword evidence="7 9" id="KW-0648">Protein biosynthesis</keyword>
<evidence type="ECO:0000256" key="1">
    <source>
        <dbReference type="ARBA" id="ARBA00011245"/>
    </source>
</evidence>
<feature type="binding site" evidence="9">
    <location>
        <position position="284"/>
    </location>
    <ligand>
        <name>ATP</name>
        <dbReference type="ChEBI" id="CHEBI:30616"/>
    </ligand>
</feature>
<feature type="domain" description="tRNA synthetases class I catalytic" evidence="10">
    <location>
        <begin position="14"/>
        <end position="328"/>
    </location>
</feature>
<dbReference type="PRINTS" id="PR00983">
    <property type="entry name" value="TRNASYNTHCYS"/>
</dbReference>
<evidence type="ECO:0000313" key="12">
    <source>
        <dbReference type="Proteomes" id="UP000034894"/>
    </source>
</evidence>
<dbReference type="PANTHER" id="PTHR10890:SF3">
    <property type="entry name" value="CYSTEINE--TRNA LIGASE, CYTOPLASMIC"/>
    <property type="match status" value="1"/>
</dbReference>
<dbReference type="GO" id="GO:0006423">
    <property type="term" value="P:cysteinyl-tRNA aminoacylation"/>
    <property type="evidence" value="ECO:0007669"/>
    <property type="project" value="UniProtKB-UniRule"/>
</dbReference>
<proteinExistence type="inferred from homology"/>